<dbReference type="Pfam" id="PF00528">
    <property type="entry name" value="BPD_transp_1"/>
    <property type="match status" value="2"/>
</dbReference>
<dbReference type="InterPro" id="IPR035906">
    <property type="entry name" value="MetI-like_sf"/>
</dbReference>
<evidence type="ECO:0000256" key="6">
    <source>
        <dbReference type="ARBA" id="ARBA00022692"/>
    </source>
</evidence>
<feature type="transmembrane region" description="Helical" evidence="9">
    <location>
        <begin position="500"/>
        <end position="522"/>
    </location>
</feature>
<feature type="transmembrane region" description="Helical" evidence="9">
    <location>
        <begin position="85"/>
        <end position="108"/>
    </location>
</feature>
<evidence type="ECO:0000256" key="1">
    <source>
        <dbReference type="ARBA" id="ARBA00004651"/>
    </source>
</evidence>
<evidence type="ECO:0000313" key="12">
    <source>
        <dbReference type="Proteomes" id="UP000248544"/>
    </source>
</evidence>
<evidence type="ECO:0000259" key="10">
    <source>
        <dbReference type="PROSITE" id="PS50928"/>
    </source>
</evidence>
<protein>
    <submittedName>
        <fullName evidence="11">ABC transporter permease</fullName>
    </submittedName>
</protein>
<feature type="transmembrane region" description="Helical" evidence="9">
    <location>
        <begin position="458"/>
        <end position="479"/>
    </location>
</feature>
<keyword evidence="5" id="KW-0592">Phosphate transport</keyword>
<gene>
    <name evidence="11" type="ORF">C1I98_19435</name>
</gene>
<sequence>MITSTHKEGQCPGLRPLSALRGVRPRRSGWVPIVVGGGAALVGASGAMLCAFLISGVTSGPVDWWALVTSGVWSPQQSLFGVLPMIWGTAVVSLLALAVAVPIGWAAALGLHELTPARHRRTLRMAVEMLAAVPSIVYGLLGVVLLRGLMSRLFGVTGGDSLLAAALVLSVMVLPTVVSVSVDALADVPDSVRETGAALGLSRVEVIGSAVFPQARGGMLAGAVLGLARALGETVAVFLVIGRADGPLASTVNGLLRSILQPGQTLTTKLGGPEPLLAGTSGTHWATLCALGAVLMCVIAGLTLLAQSRRLDRRGGRTRFPPRARRHRGARDRLGVASLRTALALPILLAVGIAVVVLERGTPALDPGFWATPAAGASGGGVRDQIIGTLLLVATAGVMAAAAGLTLALLIGEYATPRVAGWMRTATLTLGGIPSIVLGLAGFWFFGSALGWGKSWLAGTFLLGLVATPIVALAVTAQIGRLPRERLETARALGLRRSQVVRSVLLPYTRPALVTGLLLGLARAAGETAPLLFAATVFSGAGGMPAGVVDAPVVSLPTHVFNLAQDAADPAAIRAAWGAATVLIIIIALLLIVSMPIRRRLEKERV</sequence>
<feature type="transmembrane region" description="Helical" evidence="9">
    <location>
        <begin position="386"/>
        <end position="410"/>
    </location>
</feature>
<evidence type="ECO:0000256" key="8">
    <source>
        <dbReference type="ARBA" id="ARBA00023136"/>
    </source>
</evidence>
<evidence type="ECO:0000256" key="2">
    <source>
        <dbReference type="ARBA" id="ARBA00007069"/>
    </source>
</evidence>
<keyword evidence="12" id="KW-1185">Reference proteome</keyword>
<keyword evidence="7 9" id="KW-1133">Transmembrane helix</keyword>
<feature type="transmembrane region" description="Helical" evidence="9">
    <location>
        <begin position="285"/>
        <end position="306"/>
    </location>
</feature>
<evidence type="ECO:0000256" key="5">
    <source>
        <dbReference type="ARBA" id="ARBA00022592"/>
    </source>
</evidence>
<comment type="similarity">
    <text evidence="2">Belongs to the binding-protein-dependent transport system permease family. CysTW subfamily.</text>
</comment>
<dbReference type="InterPro" id="IPR051124">
    <property type="entry name" value="Phosphate_Transport_Permease"/>
</dbReference>
<keyword evidence="8 9" id="KW-0472">Membrane</keyword>
<feature type="transmembrane region" description="Helical" evidence="9">
    <location>
        <begin position="422"/>
        <end position="446"/>
    </location>
</feature>
<comment type="caution">
    <text evidence="11">The sequence shown here is derived from an EMBL/GenBank/DDBJ whole genome shotgun (WGS) entry which is preliminary data.</text>
</comment>
<feature type="transmembrane region" description="Helical" evidence="9">
    <location>
        <begin position="162"/>
        <end position="186"/>
    </location>
</feature>
<reference evidence="11 12" key="1">
    <citation type="submission" date="2018-01" db="EMBL/GenBank/DDBJ databases">
        <title>Draft genome sequence of Sphaerisporangium sp. 7K107.</title>
        <authorList>
            <person name="Sahin N."/>
            <person name="Saygin H."/>
            <person name="Ay H."/>
        </authorList>
    </citation>
    <scope>NUCLEOTIDE SEQUENCE [LARGE SCALE GENOMIC DNA]</scope>
    <source>
        <strain evidence="11 12">7K107</strain>
    </source>
</reference>
<evidence type="ECO:0000313" key="11">
    <source>
        <dbReference type="EMBL" id="PZG42762.1"/>
    </source>
</evidence>
<keyword evidence="6 9" id="KW-0812">Transmembrane</keyword>
<dbReference type="InterPro" id="IPR000515">
    <property type="entry name" value="MetI-like"/>
</dbReference>
<feature type="domain" description="ABC transmembrane type-1" evidence="10">
    <location>
        <begin position="86"/>
        <end position="306"/>
    </location>
</feature>
<dbReference type="GO" id="GO:0005886">
    <property type="term" value="C:plasma membrane"/>
    <property type="evidence" value="ECO:0007669"/>
    <property type="project" value="UniProtKB-SubCell"/>
</dbReference>
<keyword evidence="4" id="KW-1003">Cell membrane</keyword>
<dbReference type="PANTHER" id="PTHR30425">
    <property type="entry name" value="PHOSPHATE TRANSPORT SYSTEM PERMEASE PROTEIN PST"/>
    <property type="match status" value="1"/>
</dbReference>
<feature type="transmembrane region" description="Helical" evidence="9">
    <location>
        <begin position="129"/>
        <end position="150"/>
    </location>
</feature>
<dbReference type="GO" id="GO:0055085">
    <property type="term" value="P:transmembrane transport"/>
    <property type="evidence" value="ECO:0007669"/>
    <property type="project" value="InterPro"/>
</dbReference>
<dbReference type="CDD" id="cd06261">
    <property type="entry name" value="TM_PBP2"/>
    <property type="match status" value="2"/>
</dbReference>
<dbReference type="Proteomes" id="UP000248544">
    <property type="component" value="Unassembled WGS sequence"/>
</dbReference>
<feature type="transmembrane region" description="Helical" evidence="9">
    <location>
        <begin position="334"/>
        <end position="358"/>
    </location>
</feature>
<dbReference type="PANTHER" id="PTHR30425:SF1">
    <property type="entry name" value="PHOSPHATE TRANSPORT SYSTEM PERMEASE PROTEIN PSTC"/>
    <property type="match status" value="1"/>
</dbReference>
<comment type="subcellular location">
    <subcellularLocation>
        <location evidence="1 9">Cell membrane</location>
        <topology evidence="1 9">Multi-pass membrane protein</topology>
    </subcellularLocation>
</comment>
<feature type="domain" description="ABC transmembrane type-1" evidence="10">
    <location>
        <begin position="386"/>
        <end position="594"/>
    </location>
</feature>
<evidence type="ECO:0000256" key="4">
    <source>
        <dbReference type="ARBA" id="ARBA00022475"/>
    </source>
</evidence>
<dbReference type="GO" id="GO:0006817">
    <property type="term" value="P:phosphate ion transport"/>
    <property type="evidence" value="ECO:0007669"/>
    <property type="project" value="UniProtKB-KW"/>
</dbReference>
<evidence type="ECO:0000256" key="7">
    <source>
        <dbReference type="ARBA" id="ARBA00022989"/>
    </source>
</evidence>
<keyword evidence="3 9" id="KW-0813">Transport</keyword>
<dbReference type="EMBL" id="POUA01000149">
    <property type="protein sequence ID" value="PZG42762.1"/>
    <property type="molecule type" value="Genomic_DNA"/>
</dbReference>
<feature type="transmembrane region" description="Helical" evidence="9">
    <location>
        <begin position="30"/>
        <end position="54"/>
    </location>
</feature>
<proteinExistence type="inferred from homology"/>
<feature type="transmembrane region" description="Helical" evidence="9">
    <location>
        <begin position="219"/>
        <end position="241"/>
    </location>
</feature>
<evidence type="ECO:0000256" key="3">
    <source>
        <dbReference type="ARBA" id="ARBA00022448"/>
    </source>
</evidence>
<organism evidence="11 12">
    <name type="scientific">Spongiactinospora gelatinilytica</name>
    <dbReference type="NCBI Taxonomy" id="2666298"/>
    <lineage>
        <taxon>Bacteria</taxon>
        <taxon>Bacillati</taxon>
        <taxon>Actinomycetota</taxon>
        <taxon>Actinomycetes</taxon>
        <taxon>Streptosporangiales</taxon>
        <taxon>Streptosporangiaceae</taxon>
        <taxon>Spongiactinospora</taxon>
    </lineage>
</organism>
<name>A0A2W2G4A1_9ACTN</name>
<dbReference type="Gene3D" id="1.10.3720.10">
    <property type="entry name" value="MetI-like"/>
    <property type="match status" value="2"/>
</dbReference>
<evidence type="ECO:0000256" key="9">
    <source>
        <dbReference type="RuleBase" id="RU363032"/>
    </source>
</evidence>
<dbReference type="PROSITE" id="PS50928">
    <property type="entry name" value="ABC_TM1"/>
    <property type="match status" value="2"/>
</dbReference>
<feature type="transmembrane region" description="Helical" evidence="9">
    <location>
        <begin position="575"/>
        <end position="597"/>
    </location>
</feature>
<accession>A0A2W2G4A1</accession>
<dbReference type="AlphaFoldDB" id="A0A2W2G4A1"/>
<dbReference type="SUPFAM" id="SSF161098">
    <property type="entry name" value="MetI-like"/>
    <property type="match status" value="2"/>
</dbReference>